<feature type="transmembrane region" description="Helical" evidence="5">
    <location>
        <begin position="111"/>
        <end position="129"/>
    </location>
</feature>
<accession>A0A3G3MID7</accession>
<dbReference type="GO" id="GO:0008137">
    <property type="term" value="F:NADH dehydrogenase (ubiquinone) activity"/>
    <property type="evidence" value="ECO:0007669"/>
    <property type="project" value="InterPro"/>
</dbReference>
<name>A0A3G3MID7_9FLOR</name>
<feature type="transmembrane region" description="Helical" evidence="5">
    <location>
        <begin position="310"/>
        <end position="331"/>
    </location>
</feature>
<feature type="transmembrane region" description="Helical" evidence="5">
    <location>
        <begin position="41"/>
        <end position="60"/>
    </location>
</feature>
<protein>
    <submittedName>
        <fullName evidence="7">NADH dehydrogenase subunit 2</fullName>
    </submittedName>
</protein>
<feature type="transmembrane region" description="Helical" evidence="5">
    <location>
        <begin position="337"/>
        <end position="361"/>
    </location>
</feature>
<comment type="subcellular location">
    <subcellularLocation>
        <location evidence="1">Membrane</location>
        <topology evidence="1">Multi-pass membrane protein</topology>
    </subcellularLocation>
</comment>
<evidence type="ECO:0000256" key="4">
    <source>
        <dbReference type="ARBA" id="ARBA00023136"/>
    </source>
</evidence>
<evidence type="ECO:0000256" key="2">
    <source>
        <dbReference type="ARBA" id="ARBA00022692"/>
    </source>
</evidence>
<dbReference type="Pfam" id="PF00361">
    <property type="entry name" value="Proton_antipo_M"/>
    <property type="match status" value="1"/>
</dbReference>
<feature type="transmembrane region" description="Helical" evidence="5">
    <location>
        <begin position="381"/>
        <end position="399"/>
    </location>
</feature>
<feature type="transmembrane region" description="Helical" evidence="5">
    <location>
        <begin position="135"/>
        <end position="154"/>
    </location>
</feature>
<gene>
    <name evidence="7" type="primary">ND2</name>
</gene>
<feature type="transmembrane region" description="Helical" evidence="5">
    <location>
        <begin position="405"/>
        <end position="425"/>
    </location>
</feature>
<dbReference type="EMBL" id="MH281621">
    <property type="protein sequence ID" value="AYR06584.1"/>
    <property type="molecule type" value="Genomic_DNA"/>
</dbReference>
<feature type="transmembrane region" description="Helical" evidence="5">
    <location>
        <begin position="462"/>
        <end position="481"/>
    </location>
</feature>
<keyword evidence="2 5" id="KW-0812">Transmembrane</keyword>
<evidence type="ECO:0000256" key="3">
    <source>
        <dbReference type="ARBA" id="ARBA00022989"/>
    </source>
</evidence>
<geneLocation type="mitochondrion" evidence="7"/>
<dbReference type="GO" id="GO:0042773">
    <property type="term" value="P:ATP synthesis coupled electron transport"/>
    <property type="evidence" value="ECO:0007669"/>
    <property type="project" value="InterPro"/>
</dbReference>
<reference evidence="7" key="1">
    <citation type="journal article" date="2018" name="Genome Biol. Evol.">
        <title>Mitochondrial and Plastid Genomes from Coralline Red Algae Provide Insights into the Incongruent Evolutionary Histories of Organelles.</title>
        <authorList>
            <person name="Lee J."/>
            <person name="Song H.J."/>
            <person name="In Park S."/>
            <person name="Lee Y.M."/>
            <person name="Jeong S.Y."/>
            <person name="Oh Cho T."/>
            <person name="Kim J.H."/>
            <person name="Choi H.G."/>
            <person name="Choi C.G."/>
            <person name="Nelson W.A."/>
            <person name="Fredericq S."/>
            <person name="Bhattacharya D."/>
            <person name="Su Yoon H."/>
        </authorList>
    </citation>
    <scope>NUCLEOTIDE SEQUENCE</scope>
</reference>
<keyword evidence="3 5" id="KW-1133">Transmembrane helix</keyword>
<organism evidence="7">
    <name type="scientific">Lithothamnion sp</name>
    <dbReference type="NCBI Taxonomy" id="1940749"/>
    <lineage>
        <taxon>Eukaryota</taxon>
        <taxon>Rhodophyta</taxon>
        <taxon>Florideophyceae</taxon>
        <taxon>Corallinophycidae</taxon>
        <taxon>Hapalidiales</taxon>
        <taxon>Hapalidiaceae</taxon>
        <taxon>Melobesioideae</taxon>
        <taxon>Lithothamnion</taxon>
    </lineage>
</organism>
<feature type="transmembrane region" description="Helical" evidence="5">
    <location>
        <begin position="251"/>
        <end position="275"/>
    </location>
</feature>
<feature type="transmembrane region" description="Helical" evidence="5">
    <location>
        <begin position="80"/>
        <end position="99"/>
    </location>
</feature>
<dbReference type="AlphaFoldDB" id="A0A3G3MID7"/>
<feature type="transmembrane region" description="Helical" evidence="5">
    <location>
        <begin position="15"/>
        <end position="34"/>
    </location>
</feature>
<evidence type="ECO:0000259" key="6">
    <source>
        <dbReference type="Pfam" id="PF00361"/>
    </source>
</evidence>
<keyword evidence="4 5" id="KW-0472">Membrane</keyword>
<keyword evidence="7" id="KW-0496">Mitochondrion</keyword>
<feature type="transmembrane region" description="Helical" evidence="5">
    <location>
        <begin position="281"/>
        <end position="303"/>
    </location>
</feature>
<evidence type="ECO:0000256" key="5">
    <source>
        <dbReference type="SAM" id="Phobius"/>
    </source>
</evidence>
<feature type="domain" description="NADH:quinone oxidoreductase/Mrp antiporter transmembrane" evidence="6">
    <location>
        <begin position="131"/>
        <end position="433"/>
    </location>
</feature>
<dbReference type="PANTHER" id="PTHR22773">
    <property type="entry name" value="NADH DEHYDROGENASE"/>
    <property type="match status" value="1"/>
</dbReference>
<dbReference type="GO" id="GO:0016020">
    <property type="term" value="C:membrane"/>
    <property type="evidence" value="ECO:0007669"/>
    <property type="project" value="UniProtKB-SubCell"/>
</dbReference>
<dbReference type="NCBIfam" id="TIGR01770">
    <property type="entry name" value="NDH_I_N"/>
    <property type="match status" value="1"/>
</dbReference>
<sequence>MTNFTFDILLSLPEIYLATSSFLLLLFGVLMSVSKKKGYPLLANTFSFLSFQAVFFYFLFSLQFPYVNLLLWDYFLVSNFFVWVAKIILSLVVIVWIFISKSYIIQEKLNSFEYWVLILFIVLALLLVLQSYDLLVTYLLIEFQSLAFYVLASFKRSSEFSTEAGLKYFVLGAFSSAFLLFGSSLLYGLTGLTNFADFNIFFTSFLTEDKSLVFSSFIGLLFITSALFFKISASPFHMWAPDVYEGSPTSVTAFFSIFPKLVIISLLLRIFFFTFHDFFSIWKNIVIIVSFLSLLFGSLGALSQKKWKRFLAYSSISHIGFILIGFLSGEVLGITSILLYLFIYVITTLGVFTFLLGFRFYKCPTDSQTRYLYELVGLSKVNPLLSVSLILILFSMAGIPPLSGFFAKVFVLLIGIQSSSYNLVFFSVIMSSISCFYYIRIIQVMYFLNFNSWPVVNPMTKLNSLILGISCLFILLFFIDIELFSIPATRMALTFLS</sequence>
<feature type="transmembrane region" description="Helical" evidence="5">
    <location>
        <begin position="166"/>
        <end position="192"/>
    </location>
</feature>
<dbReference type="HAMAP" id="MF_00445">
    <property type="entry name" value="NDH1_NuoN_1"/>
    <property type="match status" value="1"/>
</dbReference>
<evidence type="ECO:0000256" key="1">
    <source>
        <dbReference type="ARBA" id="ARBA00004141"/>
    </source>
</evidence>
<evidence type="ECO:0000313" key="7">
    <source>
        <dbReference type="EMBL" id="AYR06584.1"/>
    </source>
</evidence>
<feature type="transmembrane region" description="Helical" evidence="5">
    <location>
        <begin position="212"/>
        <end position="231"/>
    </location>
</feature>
<proteinExistence type="inferred from homology"/>
<dbReference type="InterPro" id="IPR010096">
    <property type="entry name" value="NADH-Q_OxRdtase_suN/2"/>
</dbReference>
<dbReference type="InterPro" id="IPR001750">
    <property type="entry name" value="ND/Mrp_TM"/>
</dbReference>